<protein>
    <submittedName>
        <fullName evidence="3">Uncharacterized protein KIAA0754-like</fullName>
    </submittedName>
</protein>
<gene>
    <name evidence="3" type="ORF">XNOV1_A010838</name>
</gene>
<feature type="chain" id="PRO_5043527631" evidence="2">
    <location>
        <begin position="24"/>
        <end position="299"/>
    </location>
</feature>
<feature type="signal peptide" evidence="2">
    <location>
        <begin position="1"/>
        <end position="23"/>
    </location>
</feature>
<feature type="compositionally biased region" description="Polar residues" evidence="1">
    <location>
        <begin position="122"/>
        <end position="134"/>
    </location>
</feature>
<reference evidence="3" key="1">
    <citation type="submission" date="2023-08" db="EMBL/GenBank/DDBJ databases">
        <authorList>
            <person name="Alioto T."/>
            <person name="Alioto T."/>
            <person name="Gomez Garrido J."/>
        </authorList>
    </citation>
    <scope>NUCLEOTIDE SEQUENCE</scope>
</reference>
<evidence type="ECO:0000313" key="4">
    <source>
        <dbReference type="Proteomes" id="UP001178508"/>
    </source>
</evidence>
<evidence type="ECO:0000313" key="3">
    <source>
        <dbReference type="EMBL" id="CAJ1086372.1"/>
    </source>
</evidence>
<feature type="compositionally biased region" description="Low complexity" evidence="1">
    <location>
        <begin position="146"/>
        <end position="162"/>
    </location>
</feature>
<name>A0AAV1HPU7_XYRNO</name>
<feature type="compositionally biased region" description="Polar residues" evidence="1">
    <location>
        <begin position="203"/>
        <end position="212"/>
    </location>
</feature>
<evidence type="ECO:0000256" key="1">
    <source>
        <dbReference type="SAM" id="MobiDB-lite"/>
    </source>
</evidence>
<dbReference type="AlphaFoldDB" id="A0AAV1HPU7"/>
<keyword evidence="2" id="KW-0732">Signal</keyword>
<evidence type="ECO:0000256" key="2">
    <source>
        <dbReference type="SAM" id="SignalP"/>
    </source>
</evidence>
<proteinExistence type="predicted"/>
<feature type="region of interest" description="Disordered" evidence="1">
    <location>
        <begin position="82"/>
        <end position="220"/>
    </location>
</feature>
<dbReference type="Proteomes" id="UP001178508">
    <property type="component" value="Chromosome 23"/>
</dbReference>
<dbReference type="EMBL" id="OY660886">
    <property type="protein sequence ID" value="CAJ1086372.1"/>
    <property type="molecule type" value="Genomic_DNA"/>
</dbReference>
<sequence length="299" mass="31052">MKTIRVLVLLLLTSTHSLIPVSADDPTNTPIKPPTTASHVNLPPAAPTSTAAVVAAAGPIVASSETAAKVTPTNAQVIPALTQVSTDKPATEKTPEKNTTTPVKPALPALTTVKAVTDLPNVETTTKTQTNDSVQPRAHPGNQPETTTPNNTAKTPNNANKTQDAGKTPEKQTPGKGLATTVRAPPPTVPASQKPHTDKGETTKQGPGSQTGSDEEAPAKSDKKLWWITLPALVVAAASAIMLKFKCKKVHDHTGKTIRMHHGSAESNASFQSRPESTKDGVMLLGVKSSGGEENAAAR</sequence>
<keyword evidence="4" id="KW-1185">Reference proteome</keyword>
<accession>A0AAV1HPU7</accession>
<organism evidence="3 4">
    <name type="scientific">Xyrichtys novacula</name>
    <name type="common">Pearly razorfish</name>
    <name type="synonym">Hemipteronotus novacula</name>
    <dbReference type="NCBI Taxonomy" id="13765"/>
    <lineage>
        <taxon>Eukaryota</taxon>
        <taxon>Metazoa</taxon>
        <taxon>Chordata</taxon>
        <taxon>Craniata</taxon>
        <taxon>Vertebrata</taxon>
        <taxon>Euteleostomi</taxon>
        <taxon>Actinopterygii</taxon>
        <taxon>Neopterygii</taxon>
        <taxon>Teleostei</taxon>
        <taxon>Neoteleostei</taxon>
        <taxon>Acanthomorphata</taxon>
        <taxon>Eupercaria</taxon>
        <taxon>Labriformes</taxon>
        <taxon>Labridae</taxon>
        <taxon>Xyrichtys</taxon>
    </lineage>
</organism>